<feature type="domain" description="POTRA" evidence="8">
    <location>
        <begin position="108"/>
        <end position="186"/>
    </location>
</feature>
<sequence length="842" mass="95576">MKRTVGIIAAFLLLALSGSLVAQETDAEWFWNKPIESIRWDGLKKANKSELDSLLRNYVGSPFTPELWLEMQAKLYELDWFETIEPQAIALDETKLRLALLFVVKEKPSVLSVRLSGNSGLRSSEILAVISSKAGDIYNESKANLDDMAIKKLYLEKGYPDAEVSHQIVPSSDPSLLVLNFDLKEGGQVALRSIRFSGNTSISERTLKSQMSLKEAALFQSGAFQEAKLNESKLAIIDYYQSKGYVDAKIIDVFKEYEKEDDSGKNWLILTIAVSEGKQWKFGGISFNGNDIFEESRLRDLVSLKEGAILNYKRLVQDKQKIDNLYYESGYIYNQIAMTENRNEAEGSIAYRISIVERDRAHIESLSFKGNEKTKNFVLAREVPLEEGDIFSQTKIIEGLRNLYNLQYFSNVEPQFYQGSAENLMDLVVNVEEMSTADIQFGVTLTGLGSKDSFPVSGFVKWNDRNLGGMGRNLAVNLTLSPSEQKIETSFSEGWLFGKRISRGFSFGFSHSSETTGQDIIAPIFTDEDIPDPFTSLVSGSGQWSGSLSSIPDQYLMPYENWDFSLGFNLGYTQKYRFGDLGVAGGVSSGLDMIQYDDTKYRPYEAEFRSTNGQWLLTDRIYGRFYLNNLDYWYNPSSGYYAGQRLTLTGVLPIERQHYLKSETKLEAYHTLFKIPLSETWNFKWVLMAHTGFQSLFGQPWYPFKVTKDWISLDGTFNARGWDELYGAKGVMLWENSLELRMPIVEQMLWLDLFVDAGAMKTETGMLDMTLATPAAIPNTGFSSLGWSNMAFSTGAGLRFTIPQFPFRFYFVKRFSFDGVNIDWKTKGWDFDFVLSITQPLY</sequence>
<proteinExistence type="predicted"/>
<dbReference type="Pfam" id="PF01103">
    <property type="entry name" value="Omp85"/>
    <property type="match status" value="1"/>
</dbReference>
<reference evidence="9" key="1">
    <citation type="submission" date="2019-08" db="EMBL/GenBank/DDBJ databases">
        <authorList>
            <person name="Kucharzyk K."/>
            <person name="Murdoch R.W."/>
            <person name="Higgins S."/>
            <person name="Loffler F."/>
        </authorList>
    </citation>
    <scope>NUCLEOTIDE SEQUENCE</scope>
</reference>
<evidence type="ECO:0000256" key="3">
    <source>
        <dbReference type="ARBA" id="ARBA00022692"/>
    </source>
</evidence>
<dbReference type="InterPro" id="IPR010827">
    <property type="entry name" value="BamA/TamA_POTRA"/>
</dbReference>
<evidence type="ECO:0000313" key="9">
    <source>
        <dbReference type="EMBL" id="MPL66358.1"/>
    </source>
</evidence>
<dbReference type="EMBL" id="VSSQ01000032">
    <property type="protein sequence ID" value="MPL66358.1"/>
    <property type="molecule type" value="Genomic_DNA"/>
</dbReference>
<keyword evidence="5" id="KW-0677">Repeat</keyword>
<dbReference type="PANTHER" id="PTHR12815:SF47">
    <property type="entry name" value="TRANSLOCATION AND ASSEMBLY MODULE SUBUNIT TAMA"/>
    <property type="match status" value="1"/>
</dbReference>
<gene>
    <name evidence="9" type="ORF">SDC9_12031</name>
</gene>
<dbReference type="Pfam" id="PF07244">
    <property type="entry name" value="POTRA"/>
    <property type="match status" value="5"/>
</dbReference>
<evidence type="ECO:0000256" key="5">
    <source>
        <dbReference type="ARBA" id="ARBA00022737"/>
    </source>
</evidence>
<dbReference type="InterPro" id="IPR000184">
    <property type="entry name" value="Bac_surfAg_D15"/>
</dbReference>
<dbReference type="PROSITE" id="PS51779">
    <property type="entry name" value="POTRA"/>
    <property type="match status" value="2"/>
</dbReference>
<evidence type="ECO:0000256" key="1">
    <source>
        <dbReference type="ARBA" id="ARBA00004370"/>
    </source>
</evidence>
<keyword evidence="2" id="KW-1134">Transmembrane beta strand</keyword>
<keyword evidence="7" id="KW-0998">Cell outer membrane</keyword>
<evidence type="ECO:0000256" key="6">
    <source>
        <dbReference type="ARBA" id="ARBA00023136"/>
    </source>
</evidence>
<comment type="caution">
    <text evidence="9">The sequence shown here is derived from an EMBL/GenBank/DDBJ whole genome shotgun (WGS) entry which is preliminary data.</text>
</comment>
<keyword evidence="3" id="KW-0812">Transmembrane</keyword>
<dbReference type="Gene3D" id="2.40.160.50">
    <property type="entry name" value="membrane protein fhac: a member of the omp85/tpsb transporter family"/>
    <property type="match status" value="1"/>
</dbReference>
<dbReference type="GO" id="GO:0019867">
    <property type="term" value="C:outer membrane"/>
    <property type="evidence" value="ECO:0007669"/>
    <property type="project" value="InterPro"/>
</dbReference>
<evidence type="ECO:0000259" key="8">
    <source>
        <dbReference type="PROSITE" id="PS51779"/>
    </source>
</evidence>
<dbReference type="NCBIfam" id="TIGR03303">
    <property type="entry name" value="OM_YaeT"/>
    <property type="match status" value="1"/>
</dbReference>
<dbReference type="Gene3D" id="3.10.20.310">
    <property type="entry name" value="membrane protein fhac"/>
    <property type="match status" value="4"/>
</dbReference>
<keyword evidence="6" id="KW-0472">Membrane</keyword>
<dbReference type="AlphaFoldDB" id="A0A644TH85"/>
<dbReference type="InterPro" id="IPR034746">
    <property type="entry name" value="POTRA"/>
</dbReference>
<evidence type="ECO:0000256" key="7">
    <source>
        <dbReference type="ARBA" id="ARBA00023237"/>
    </source>
</evidence>
<keyword evidence="4" id="KW-0732">Signal</keyword>
<evidence type="ECO:0000256" key="2">
    <source>
        <dbReference type="ARBA" id="ARBA00022452"/>
    </source>
</evidence>
<dbReference type="InterPro" id="IPR039910">
    <property type="entry name" value="D15-like"/>
</dbReference>
<protein>
    <submittedName>
        <fullName evidence="9">Putative outer membrane protein assembly factor</fullName>
    </submittedName>
</protein>
<feature type="domain" description="POTRA" evidence="8">
    <location>
        <begin position="280"/>
        <end position="358"/>
    </location>
</feature>
<name>A0A644TH85_9ZZZZ</name>
<accession>A0A644TH85</accession>
<dbReference type="PANTHER" id="PTHR12815">
    <property type="entry name" value="SORTING AND ASSEMBLY MACHINERY SAMM50 PROTEIN FAMILY MEMBER"/>
    <property type="match status" value="1"/>
</dbReference>
<dbReference type="GO" id="GO:0071709">
    <property type="term" value="P:membrane assembly"/>
    <property type="evidence" value="ECO:0007669"/>
    <property type="project" value="InterPro"/>
</dbReference>
<comment type="subcellular location">
    <subcellularLocation>
        <location evidence="1">Membrane</location>
    </subcellularLocation>
</comment>
<organism evidence="9">
    <name type="scientific">bioreactor metagenome</name>
    <dbReference type="NCBI Taxonomy" id="1076179"/>
    <lineage>
        <taxon>unclassified sequences</taxon>
        <taxon>metagenomes</taxon>
        <taxon>ecological metagenomes</taxon>
    </lineage>
</organism>
<dbReference type="InterPro" id="IPR023707">
    <property type="entry name" value="OM_assembly_BamA"/>
</dbReference>
<evidence type="ECO:0000256" key="4">
    <source>
        <dbReference type="ARBA" id="ARBA00022729"/>
    </source>
</evidence>